<dbReference type="InterPro" id="IPR042284">
    <property type="entry name" value="AdoMetDC_N"/>
</dbReference>
<dbReference type="EMBL" id="UINC01049816">
    <property type="protein sequence ID" value="SVB62041.1"/>
    <property type="molecule type" value="Genomic_DNA"/>
</dbReference>
<sequence>MKILGIHLLLDLEKCDPNKLDDLKGIENLLTRAAKDAGAKIVGKTFHKFNPMGITGVVAIAESHISVHTWPEYNYASADIFSCGEDFNIHTASNILIEGLNCQKPTIIRKERGLHD</sequence>
<comment type="similarity">
    <text evidence="17">Belongs to the prokaryotic AdoMetDC family. Type 1 subfamily.</text>
</comment>
<evidence type="ECO:0000256" key="15">
    <source>
        <dbReference type="ARBA" id="ARBA00048112"/>
    </source>
</evidence>
<evidence type="ECO:0000256" key="7">
    <source>
        <dbReference type="ARBA" id="ARBA00022793"/>
    </source>
</evidence>
<keyword evidence="12" id="KW-0456">Lyase</keyword>
<comment type="subunit">
    <text evidence="3">Heterotetramer of two alpha and two beta chains arranged as a dimer of alpha/beta heterodimers.</text>
</comment>
<keyword evidence="7" id="KW-0210">Decarboxylase</keyword>
<dbReference type="SUPFAM" id="SSF56276">
    <property type="entry name" value="S-adenosylmethionine decarboxylase"/>
    <property type="match status" value="1"/>
</dbReference>
<comment type="function">
    <text evidence="16">Catalyzes the decarboxylation of S-adenosylmethionine to S-adenosylmethioninamine (dcAdoMet), the propylamine donor required for the synthesis of the polyamines spermine and spermidine from the diamine putrescine.</text>
</comment>
<dbReference type="Pfam" id="PF02675">
    <property type="entry name" value="AdoMet_dc"/>
    <property type="match status" value="1"/>
</dbReference>
<dbReference type="InterPro" id="IPR016067">
    <property type="entry name" value="S-AdoMet_deCO2ase_core"/>
</dbReference>
<evidence type="ECO:0000256" key="14">
    <source>
        <dbReference type="ARBA" id="ARBA00023317"/>
    </source>
</evidence>
<evidence type="ECO:0000256" key="5">
    <source>
        <dbReference type="ARBA" id="ARBA00020217"/>
    </source>
</evidence>
<proteinExistence type="inferred from homology"/>
<dbReference type="EC" id="4.1.1.50" evidence="4"/>
<keyword evidence="8" id="KW-0068">Autocatalytic cleavage</keyword>
<evidence type="ECO:0000256" key="4">
    <source>
        <dbReference type="ARBA" id="ARBA00012357"/>
    </source>
</evidence>
<dbReference type="HAMAP" id="MF_00464">
    <property type="entry name" value="AdoMetDC_1"/>
    <property type="match status" value="1"/>
</dbReference>
<protein>
    <recommendedName>
        <fullName evidence="5">S-adenosylmethionine decarboxylase proenzyme</fullName>
        <ecNumber evidence="4">4.1.1.50</ecNumber>
    </recommendedName>
</protein>
<evidence type="ECO:0000313" key="18">
    <source>
        <dbReference type="EMBL" id="SVB62041.1"/>
    </source>
</evidence>
<evidence type="ECO:0000256" key="16">
    <source>
        <dbReference type="ARBA" id="ARBA00056215"/>
    </source>
</evidence>
<dbReference type="InterPro" id="IPR003826">
    <property type="entry name" value="AdoMetDC_fam_prok"/>
</dbReference>
<evidence type="ECO:0000256" key="2">
    <source>
        <dbReference type="ARBA" id="ARBA00004911"/>
    </source>
</evidence>
<reference evidence="18" key="1">
    <citation type="submission" date="2018-05" db="EMBL/GenBank/DDBJ databases">
        <authorList>
            <person name="Lanie J.A."/>
            <person name="Ng W.-L."/>
            <person name="Kazmierczak K.M."/>
            <person name="Andrzejewski T.M."/>
            <person name="Davidsen T.M."/>
            <person name="Wayne K.J."/>
            <person name="Tettelin H."/>
            <person name="Glass J.I."/>
            <person name="Rusch D."/>
            <person name="Podicherti R."/>
            <person name="Tsui H.-C.T."/>
            <person name="Winkler M.E."/>
        </authorList>
    </citation>
    <scope>NUCLEOTIDE SEQUENCE</scope>
</reference>
<keyword evidence="11" id="KW-0865">Zymogen</keyword>
<dbReference type="FunFam" id="3.30.360.110:FF:000001">
    <property type="entry name" value="S-adenosylmethionine decarboxylase proenzyme"/>
    <property type="match status" value="1"/>
</dbReference>
<dbReference type="Gene3D" id="3.30.160.750">
    <property type="match status" value="1"/>
</dbReference>
<dbReference type="AlphaFoldDB" id="A0A382FJ89"/>
<evidence type="ECO:0000256" key="1">
    <source>
        <dbReference type="ARBA" id="ARBA00001928"/>
    </source>
</evidence>
<comment type="pathway">
    <text evidence="2">Amine and polyamine biosynthesis; S-adenosylmethioninamine biosynthesis; S-adenosylmethioninamine from S-adenosyl-L-methionine: step 1/1.</text>
</comment>
<keyword evidence="6" id="KW-0949">S-adenosyl-L-methionine</keyword>
<keyword evidence="10" id="KW-0620">Polyamine biosynthesis</keyword>
<name>A0A382FJ89_9ZZZZ</name>
<dbReference type="InterPro" id="IPR017716">
    <property type="entry name" value="S-AdoMet_deCOase_pro-enz"/>
</dbReference>
<evidence type="ECO:0000256" key="13">
    <source>
        <dbReference type="ARBA" id="ARBA00023270"/>
    </source>
</evidence>
<dbReference type="PANTHER" id="PTHR33866:SF2">
    <property type="entry name" value="S-ADENOSYLMETHIONINE DECARBOXYLASE PROENZYME"/>
    <property type="match status" value="1"/>
</dbReference>
<dbReference type="Gene3D" id="3.30.360.110">
    <property type="entry name" value="S-adenosylmethionine decarboxylase domain"/>
    <property type="match status" value="1"/>
</dbReference>
<organism evidence="18">
    <name type="scientific">marine metagenome</name>
    <dbReference type="NCBI Taxonomy" id="408172"/>
    <lineage>
        <taxon>unclassified sequences</taxon>
        <taxon>metagenomes</taxon>
        <taxon>ecological metagenomes</taxon>
    </lineage>
</organism>
<keyword evidence="13" id="KW-0704">Schiff base</keyword>
<comment type="catalytic activity">
    <reaction evidence="15">
        <text>S-adenosyl-L-methionine + H(+) = S-adenosyl 3-(methylsulfanyl)propylamine + CO2</text>
        <dbReference type="Rhea" id="RHEA:15981"/>
        <dbReference type="ChEBI" id="CHEBI:15378"/>
        <dbReference type="ChEBI" id="CHEBI:16526"/>
        <dbReference type="ChEBI" id="CHEBI:57443"/>
        <dbReference type="ChEBI" id="CHEBI:59789"/>
        <dbReference type="EC" id="4.1.1.50"/>
    </reaction>
</comment>
<comment type="cofactor">
    <cofactor evidence="1">
        <name>pyruvate</name>
        <dbReference type="ChEBI" id="CHEBI:15361"/>
    </cofactor>
</comment>
<evidence type="ECO:0000256" key="12">
    <source>
        <dbReference type="ARBA" id="ARBA00023239"/>
    </source>
</evidence>
<dbReference type="InterPro" id="IPR042286">
    <property type="entry name" value="AdoMetDC_C"/>
</dbReference>
<evidence type="ECO:0000256" key="9">
    <source>
        <dbReference type="ARBA" id="ARBA00023066"/>
    </source>
</evidence>
<dbReference type="GO" id="GO:0004014">
    <property type="term" value="F:adenosylmethionine decarboxylase activity"/>
    <property type="evidence" value="ECO:0007669"/>
    <property type="project" value="UniProtKB-EC"/>
</dbReference>
<keyword evidence="14" id="KW-0670">Pyruvate</keyword>
<accession>A0A382FJ89</accession>
<dbReference type="GO" id="GO:0008295">
    <property type="term" value="P:spermidine biosynthetic process"/>
    <property type="evidence" value="ECO:0007669"/>
    <property type="project" value="UniProtKB-KW"/>
</dbReference>
<keyword evidence="9" id="KW-0745">Spermidine biosynthesis</keyword>
<evidence type="ECO:0000256" key="3">
    <source>
        <dbReference type="ARBA" id="ARBA00011601"/>
    </source>
</evidence>
<evidence type="ECO:0000256" key="11">
    <source>
        <dbReference type="ARBA" id="ARBA00023145"/>
    </source>
</evidence>
<evidence type="ECO:0000256" key="8">
    <source>
        <dbReference type="ARBA" id="ARBA00022813"/>
    </source>
</evidence>
<dbReference type="PANTHER" id="PTHR33866">
    <property type="entry name" value="S-ADENOSYLMETHIONINE DECARBOXYLASE PROENZYME"/>
    <property type="match status" value="1"/>
</dbReference>
<dbReference type="GO" id="GO:0005829">
    <property type="term" value="C:cytosol"/>
    <property type="evidence" value="ECO:0007669"/>
    <property type="project" value="TreeGrafter"/>
</dbReference>
<evidence type="ECO:0000256" key="17">
    <source>
        <dbReference type="ARBA" id="ARBA00061583"/>
    </source>
</evidence>
<gene>
    <name evidence="18" type="ORF">METZ01_LOCUS214895</name>
</gene>
<evidence type="ECO:0000256" key="10">
    <source>
        <dbReference type="ARBA" id="ARBA00023115"/>
    </source>
</evidence>
<dbReference type="NCBIfam" id="TIGR03330">
    <property type="entry name" value="SAM_DCase_Bsu"/>
    <property type="match status" value="1"/>
</dbReference>
<evidence type="ECO:0000256" key="6">
    <source>
        <dbReference type="ARBA" id="ARBA00022691"/>
    </source>
</evidence>